<gene>
    <name evidence="2" type="ordered locus">MTR_5g034270</name>
    <name evidence="3" type="ORF">MtrunA17_Chr5g0413561</name>
</gene>
<name>G7K1D6_MEDTR</name>
<reference evidence="3" key="5">
    <citation type="journal article" date="2018" name="Nat. Plants">
        <title>Whole-genome landscape of Medicago truncatula symbiotic genes.</title>
        <authorList>
            <person name="Pecrix Y."/>
            <person name="Gamas P."/>
            <person name="Carrere S."/>
        </authorList>
    </citation>
    <scope>NUCLEOTIDE SEQUENCE</scope>
    <source>
        <tissue evidence="3">Leaves</tissue>
    </source>
</reference>
<dbReference type="PaxDb" id="3880-AES96189"/>
<reference evidence="6" key="4">
    <citation type="journal article" date="2018" name="Nat. Plants">
        <title>Whole-genome landscape of Medicago truncatula symbiotic genes.</title>
        <authorList>
            <person name="Pecrix Y."/>
            <person name="Staton S.E."/>
            <person name="Sallet E."/>
            <person name="Lelandais-Briere C."/>
            <person name="Moreau S."/>
            <person name="Carrere S."/>
            <person name="Blein T."/>
            <person name="Jardinaud M.F."/>
            <person name="Latrasse D."/>
            <person name="Zouine M."/>
            <person name="Zahm M."/>
            <person name="Kreplak J."/>
            <person name="Mayjonade B."/>
            <person name="Satge C."/>
            <person name="Perez M."/>
            <person name="Cauet S."/>
            <person name="Marande W."/>
            <person name="Chantry-Darmon C."/>
            <person name="Lopez-Roques C."/>
            <person name="Bouchez O."/>
            <person name="Berard A."/>
            <person name="Debelle F."/>
            <person name="Munos S."/>
            <person name="Bendahmane A."/>
            <person name="Berges H."/>
            <person name="Niebel A."/>
            <person name="Buitink J."/>
            <person name="Frugier F."/>
            <person name="Benhamed M."/>
            <person name="Crespi M."/>
            <person name="Gouzy J."/>
            <person name="Gamas P."/>
        </authorList>
    </citation>
    <scope>NUCLEOTIDE SEQUENCE [LARGE SCALE GENOMIC DNA]</scope>
    <source>
        <strain evidence="6">cv. Jemalong A17</strain>
    </source>
</reference>
<evidence type="ECO:0000313" key="5">
    <source>
        <dbReference type="Proteomes" id="UP000002051"/>
    </source>
</evidence>
<evidence type="ECO:0000313" key="3">
    <source>
        <dbReference type="EMBL" id="RHN55055.1"/>
    </source>
</evidence>
<dbReference type="Proteomes" id="UP000002051">
    <property type="component" value="Chromosome 5"/>
</dbReference>
<evidence type="ECO:0000313" key="2">
    <source>
        <dbReference type="EMBL" id="AES96189.1"/>
    </source>
</evidence>
<dbReference type="EnsemblPlants" id="AES96189">
    <property type="protein sequence ID" value="AES96189"/>
    <property type="gene ID" value="MTR_5g034270"/>
</dbReference>
<keyword evidence="5" id="KW-1185">Reference proteome</keyword>
<evidence type="ECO:0000313" key="4">
    <source>
        <dbReference type="EnsemblPlants" id="AES96189"/>
    </source>
</evidence>
<evidence type="ECO:0000313" key="6">
    <source>
        <dbReference type="Proteomes" id="UP000265566"/>
    </source>
</evidence>
<dbReference type="AlphaFoldDB" id="G7K1D6"/>
<keyword evidence="1" id="KW-1133">Transmembrane helix</keyword>
<dbReference type="Proteomes" id="UP000265566">
    <property type="component" value="Chromosome 5"/>
</dbReference>
<accession>G7K1D6</accession>
<dbReference type="EMBL" id="CM001221">
    <property type="protein sequence ID" value="AES96189.1"/>
    <property type="molecule type" value="Genomic_DNA"/>
</dbReference>
<proteinExistence type="predicted"/>
<dbReference type="Gramene" id="rna30181">
    <property type="protein sequence ID" value="RHN55055.1"/>
    <property type="gene ID" value="gene30181"/>
</dbReference>
<keyword evidence="1 2" id="KW-0812">Transmembrane</keyword>
<keyword evidence="1" id="KW-0472">Membrane</keyword>
<reference evidence="2 5" key="1">
    <citation type="journal article" date="2011" name="Nature">
        <title>The Medicago genome provides insight into the evolution of rhizobial symbioses.</title>
        <authorList>
            <person name="Young N.D."/>
            <person name="Debelle F."/>
            <person name="Oldroyd G.E."/>
            <person name="Geurts R."/>
            <person name="Cannon S.B."/>
            <person name="Udvardi M.K."/>
            <person name="Benedito V.A."/>
            <person name="Mayer K.F."/>
            <person name="Gouzy J."/>
            <person name="Schoof H."/>
            <person name="Van de Peer Y."/>
            <person name="Proost S."/>
            <person name="Cook D.R."/>
            <person name="Meyers B.C."/>
            <person name="Spannagl M."/>
            <person name="Cheung F."/>
            <person name="De Mita S."/>
            <person name="Krishnakumar V."/>
            <person name="Gundlach H."/>
            <person name="Zhou S."/>
            <person name="Mudge J."/>
            <person name="Bharti A.K."/>
            <person name="Murray J.D."/>
            <person name="Naoumkina M.A."/>
            <person name="Rosen B."/>
            <person name="Silverstein K.A."/>
            <person name="Tang H."/>
            <person name="Rombauts S."/>
            <person name="Zhao P.X."/>
            <person name="Zhou P."/>
            <person name="Barbe V."/>
            <person name="Bardou P."/>
            <person name="Bechner M."/>
            <person name="Bellec A."/>
            <person name="Berger A."/>
            <person name="Berges H."/>
            <person name="Bidwell S."/>
            <person name="Bisseling T."/>
            <person name="Choisne N."/>
            <person name="Couloux A."/>
            <person name="Denny R."/>
            <person name="Deshpande S."/>
            <person name="Dai X."/>
            <person name="Doyle J.J."/>
            <person name="Dudez A.M."/>
            <person name="Farmer A.D."/>
            <person name="Fouteau S."/>
            <person name="Franken C."/>
            <person name="Gibelin C."/>
            <person name="Gish J."/>
            <person name="Goldstein S."/>
            <person name="Gonzalez A.J."/>
            <person name="Green P.J."/>
            <person name="Hallab A."/>
            <person name="Hartog M."/>
            <person name="Hua A."/>
            <person name="Humphray S.J."/>
            <person name="Jeong D.H."/>
            <person name="Jing Y."/>
            <person name="Jocker A."/>
            <person name="Kenton S.M."/>
            <person name="Kim D.J."/>
            <person name="Klee K."/>
            <person name="Lai H."/>
            <person name="Lang C."/>
            <person name="Lin S."/>
            <person name="Macmil S.L."/>
            <person name="Magdelenat G."/>
            <person name="Matthews L."/>
            <person name="McCorrison J."/>
            <person name="Monaghan E.L."/>
            <person name="Mun J.H."/>
            <person name="Najar F.Z."/>
            <person name="Nicholson C."/>
            <person name="Noirot C."/>
            <person name="O'Bleness M."/>
            <person name="Paule C.R."/>
            <person name="Poulain J."/>
            <person name="Prion F."/>
            <person name="Qin B."/>
            <person name="Qu C."/>
            <person name="Retzel E.F."/>
            <person name="Riddle C."/>
            <person name="Sallet E."/>
            <person name="Samain S."/>
            <person name="Samson N."/>
            <person name="Sanders I."/>
            <person name="Saurat O."/>
            <person name="Scarpelli C."/>
            <person name="Schiex T."/>
            <person name="Segurens B."/>
            <person name="Severin A.J."/>
            <person name="Sherrier D.J."/>
            <person name="Shi R."/>
            <person name="Sims S."/>
            <person name="Singer S.R."/>
            <person name="Sinharoy S."/>
            <person name="Sterck L."/>
            <person name="Viollet A."/>
            <person name="Wang B.B."/>
            <person name="Wang K."/>
            <person name="Wang M."/>
            <person name="Wang X."/>
            <person name="Warfsmann J."/>
            <person name="Weissenbach J."/>
            <person name="White D.D."/>
            <person name="White J.D."/>
            <person name="Wiley G.B."/>
            <person name="Wincker P."/>
            <person name="Xing Y."/>
            <person name="Yang L."/>
            <person name="Yao Z."/>
            <person name="Ying F."/>
            <person name="Zhai J."/>
            <person name="Zhou L."/>
            <person name="Zuber A."/>
            <person name="Denarie J."/>
            <person name="Dixon R.A."/>
            <person name="May G.D."/>
            <person name="Schwartz D.C."/>
            <person name="Rogers J."/>
            <person name="Quetier F."/>
            <person name="Town C.D."/>
            <person name="Roe B.A."/>
        </authorList>
    </citation>
    <scope>NUCLEOTIDE SEQUENCE [LARGE SCALE GENOMIC DNA]</scope>
    <source>
        <strain evidence="2">A17</strain>
        <strain evidence="4 5">cv. Jemalong A17</strain>
    </source>
</reference>
<dbReference type="EMBL" id="PSQE01000005">
    <property type="protein sequence ID" value="RHN55055.1"/>
    <property type="molecule type" value="Genomic_DNA"/>
</dbReference>
<dbReference type="HOGENOM" id="CLU_2797797_0_0_1"/>
<sequence length="68" mass="7659">MANDPTEIRIDVEPQPIAATTTTTTHFTVECFQKFYRSLRRQVTIEVIKILLSLGVGAGLVYMFNKLA</sequence>
<reference evidence="4" key="3">
    <citation type="submission" date="2015-04" db="UniProtKB">
        <authorList>
            <consortium name="EnsemblPlants"/>
        </authorList>
    </citation>
    <scope>IDENTIFICATION</scope>
    <source>
        <strain evidence="4">cv. Jemalong A17</strain>
    </source>
</reference>
<feature type="transmembrane region" description="Helical" evidence="1">
    <location>
        <begin position="43"/>
        <end position="64"/>
    </location>
</feature>
<reference evidence="2 5" key="2">
    <citation type="journal article" date="2014" name="BMC Genomics">
        <title>An improved genome release (version Mt4.0) for the model legume Medicago truncatula.</title>
        <authorList>
            <person name="Tang H."/>
            <person name="Krishnakumar V."/>
            <person name="Bidwell S."/>
            <person name="Rosen B."/>
            <person name="Chan A."/>
            <person name="Zhou S."/>
            <person name="Gentzbittel L."/>
            <person name="Childs K.L."/>
            <person name="Yandell M."/>
            <person name="Gundlach H."/>
            <person name="Mayer K.F."/>
            <person name="Schwartz D.C."/>
            <person name="Town C.D."/>
        </authorList>
    </citation>
    <scope>GENOME REANNOTATION</scope>
    <source>
        <strain evidence="4 5">cv. Jemalong A17</strain>
    </source>
</reference>
<organism evidence="2 5">
    <name type="scientific">Medicago truncatula</name>
    <name type="common">Barrel medic</name>
    <name type="synonym">Medicago tribuloides</name>
    <dbReference type="NCBI Taxonomy" id="3880"/>
    <lineage>
        <taxon>Eukaryota</taxon>
        <taxon>Viridiplantae</taxon>
        <taxon>Streptophyta</taxon>
        <taxon>Embryophyta</taxon>
        <taxon>Tracheophyta</taxon>
        <taxon>Spermatophyta</taxon>
        <taxon>Magnoliopsida</taxon>
        <taxon>eudicotyledons</taxon>
        <taxon>Gunneridae</taxon>
        <taxon>Pentapetalae</taxon>
        <taxon>rosids</taxon>
        <taxon>fabids</taxon>
        <taxon>Fabales</taxon>
        <taxon>Fabaceae</taxon>
        <taxon>Papilionoideae</taxon>
        <taxon>50 kb inversion clade</taxon>
        <taxon>NPAAA clade</taxon>
        <taxon>Hologalegina</taxon>
        <taxon>IRL clade</taxon>
        <taxon>Trifolieae</taxon>
        <taxon>Medicago</taxon>
    </lineage>
</organism>
<evidence type="ECO:0000256" key="1">
    <source>
        <dbReference type="SAM" id="Phobius"/>
    </source>
</evidence>
<protein>
    <submittedName>
        <fullName evidence="2">Transmembrane protein, putative</fullName>
    </submittedName>
</protein>